<dbReference type="GO" id="GO:0003824">
    <property type="term" value="F:catalytic activity"/>
    <property type="evidence" value="ECO:0007669"/>
    <property type="project" value="InterPro"/>
</dbReference>
<organism evidence="2 3">
    <name type="scientific">Candidatus Zymogenus saltonus</name>
    <dbReference type="NCBI Taxonomy" id="2844893"/>
    <lineage>
        <taxon>Bacteria</taxon>
        <taxon>Deltaproteobacteria</taxon>
        <taxon>Candidatus Zymogenia</taxon>
        <taxon>Candidatus Zymogeniales</taxon>
        <taxon>Candidatus Zymogenaceae</taxon>
        <taxon>Candidatus Zymogenus</taxon>
    </lineage>
</organism>
<dbReference type="InterPro" id="IPR006638">
    <property type="entry name" value="Elp3/MiaA/NifB-like_rSAM"/>
</dbReference>
<dbReference type="InterPro" id="IPR023404">
    <property type="entry name" value="rSAM_horseshoe"/>
</dbReference>
<dbReference type="InterPro" id="IPR045784">
    <property type="entry name" value="Radical_SAM_N2"/>
</dbReference>
<dbReference type="Gene3D" id="3.40.50.280">
    <property type="entry name" value="Cobalamin-binding domain"/>
    <property type="match status" value="1"/>
</dbReference>
<dbReference type="Pfam" id="PF10105">
    <property type="entry name" value="DUF2344"/>
    <property type="match status" value="1"/>
</dbReference>
<feature type="domain" description="Radical SAM core" evidence="1">
    <location>
        <begin position="292"/>
        <end position="524"/>
    </location>
</feature>
<dbReference type="PROSITE" id="PS51918">
    <property type="entry name" value="RADICAL_SAM"/>
    <property type="match status" value="1"/>
</dbReference>
<evidence type="ECO:0000313" key="3">
    <source>
        <dbReference type="Proteomes" id="UP000809273"/>
    </source>
</evidence>
<accession>A0A9D8PKP6</accession>
<dbReference type="CDD" id="cd01335">
    <property type="entry name" value="Radical_SAM"/>
    <property type="match status" value="1"/>
</dbReference>
<dbReference type="InterPro" id="IPR018768">
    <property type="entry name" value="DUF2344"/>
</dbReference>
<sequence length="886" mass="96989">MKNNKDIETFLASVLPKVSKPGRYIGGEVNSISRNPAMDDLRFALAFPELYEIGMSHKGISIIYGVLNSIHGVHAERVFAPWPDMAEKMRDMDIGVDLFSLETKTPIKDFDVVGFSLMYELTYINVVNMLKLANIPPLSSDRDGSYPLVIAGGAQALNPEPVAGIFDAVVVGDGEEAAVEICEVLKGFRPLKENRKGILSALEKIEGVYVTTFYEPEYKNGKSAEGEGACVFSGMVYTGGGVKAENVAEKVYVDVSGEPGGGRRVRRRILEDVGNGISIGSFHISPVVPNVKAVHDRVSVEIARGCARGCRFCQAGYVNRPVRERSVEEVLSIAKEDLENTGMEELSLLSLSATDHSNITSIIKSLMRALNTDVGERSVALSVPSIRADTLTNDIIGEIKKVRKTGFTIAPEAGSQRLRDAINKNVTEDEIERTVDIVFKAGWNLIKLYFMIGLPTETDRDIEELIGLVRRMARRHISSRKGRINVSISTFIPKPNTPFQWERFIGVEETVRRQGMIRKGLVGEGVKLKFHDPYMSLVEAAFARGGRELMGVVLKASELGCGFDGWTEHFDFGLWERAFHDLGIDIHGYAGAVFDEASPLPWDHIDSGIERGFLIDERDKAYVAETTPDCVRGECVGCGVCGEGISNVFGGDITASPAEAASPEVESVSVGGERLKYLLFFSRSGNVRFLSHLENASLIIRAMKRGGLPLRYSEGFNPKPKVSFRGALPVGVAAAAEPFFVELTRKVDPDEITSRLNGTLPSGIRIRSAVGPVDDARDFVSRIPDPVYRVFHNGAGLDLGDDAGAVSAFLERDEAWYEYKSKGKDKRINIRKYVEGVELLEDGGGIRLKMKTINGSSPSPFKVLSTIFGMPEGETRSLSVVKEGDV</sequence>
<comment type="caution">
    <text evidence="2">The sequence shown here is derived from an EMBL/GenBank/DDBJ whole genome shotgun (WGS) entry which is preliminary data.</text>
</comment>
<dbReference type="InterPro" id="IPR007197">
    <property type="entry name" value="rSAM"/>
</dbReference>
<dbReference type="SUPFAM" id="SSF102114">
    <property type="entry name" value="Radical SAM enzymes"/>
    <property type="match status" value="1"/>
</dbReference>
<evidence type="ECO:0000259" key="1">
    <source>
        <dbReference type="PROSITE" id="PS51918"/>
    </source>
</evidence>
<protein>
    <submittedName>
        <fullName evidence="2">DUF2344 domain-containing protein</fullName>
    </submittedName>
</protein>
<dbReference type="InterPro" id="IPR058240">
    <property type="entry name" value="rSAM_sf"/>
</dbReference>
<gene>
    <name evidence="2" type="ORF">JW984_00710</name>
</gene>
<dbReference type="AlphaFoldDB" id="A0A9D8PKP6"/>
<dbReference type="EMBL" id="JAFGIX010000003">
    <property type="protein sequence ID" value="MBN1571699.1"/>
    <property type="molecule type" value="Genomic_DNA"/>
</dbReference>
<dbReference type="Gene3D" id="3.80.30.20">
    <property type="entry name" value="tm_1862 like domain"/>
    <property type="match status" value="1"/>
</dbReference>
<proteinExistence type="predicted"/>
<dbReference type="SMART" id="SM00729">
    <property type="entry name" value="Elp3"/>
    <property type="match status" value="1"/>
</dbReference>
<name>A0A9D8PKP6_9DELT</name>
<dbReference type="SFLD" id="SFLDS00029">
    <property type="entry name" value="Radical_SAM"/>
    <property type="match status" value="1"/>
</dbReference>
<dbReference type="Pfam" id="PF04055">
    <property type="entry name" value="Radical_SAM"/>
    <property type="match status" value="1"/>
</dbReference>
<dbReference type="SFLD" id="SFLDG01082">
    <property type="entry name" value="B12-binding_domain_containing"/>
    <property type="match status" value="1"/>
</dbReference>
<evidence type="ECO:0000313" key="2">
    <source>
        <dbReference type="EMBL" id="MBN1571699.1"/>
    </source>
</evidence>
<dbReference type="Pfam" id="PF19864">
    <property type="entry name" value="Radical_SAM_N2"/>
    <property type="match status" value="1"/>
</dbReference>
<reference evidence="2" key="1">
    <citation type="journal article" date="2021" name="Environ. Microbiol.">
        <title>Genomic characterization of three novel Desulfobacterota classes expand the metabolic and phylogenetic diversity of the phylum.</title>
        <authorList>
            <person name="Murphy C.L."/>
            <person name="Biggerstaff J."/>
            <person name="Eichhorn A."/>
            <person name="Ewing E."/>
            <person name="Shahan R."/>
            <person name="Soriano D."/>
            <person name="Stewart S."/>
            <person name="VanMol K."/>
            <person name="Walker R."/>
            <person name="Walters P."/>
            <person name="Elshahed M.S."/>
            <person name="Youssef N.H."/>
        </authorList>
    </citation>
    <scope>NUCLEOTIDE SEQUENCE</scope>
    <source>
        <strain evidence="2">Zod_Metabat.24</strain>
    </source>
</reference>
<dbReference type="Proteomes" id="UP000809273">
    <property type="component" value="Unassembled WGS sequence"/>
</dbReference>
<dbReference type="NCBIfam" id="TIGR03936">
    <property type="entry name" value="sam_1_link_chp"/>
    <property type="match status" value="1"/>
</dbReference>
<dbReference type="PANTHER" id="PTHR42731">
    <property type="entry name" value="SLL1084 PROTEIN"/>
    <property type="match status" value="1"/>
</dbReference>
<reference evidence="2" key="2">
    <citation type="submission" date="2021-01" db="EMBL/GenBank/DDBJ databases">
        <authorList>
            <person name="Hahn C.R."/>
            <person name="Youssef N.H."/>
            <person name="Elshahed M."/>
        </authorList>
    </citation>
    <scope>NUCLEOTIDE SEQUENCE</scope>
    <source>
        <strain evidence="2">Zod_Metabat.24</strain>
    </source>
</reference>
<dbReference type="GO" id="GO:0051536">
    <property type="term" value="F:iron-sulfur cluster binding"/>
    <property type="evidence" value="ECO:0007669"/>
    <property type="project" value="InterPro"/>
</dbReference>
<dbReference type="PANTHER" id="PTHR42731:SF1">
    <property type="entry name" value="RADICAL SAM DOMAIN PROTEIN"/>
    <property type="match status" value="1"/>
</dbReference>